<protein>
    <submittedName>
        <fullName evidence="2">Uncharacterized protein</fullName>
    </submittedName>
</protein>
<name>A0ABQ9INY2_9NEOP</name>
<evidence type="ECO:0000313" key="2">
    <source>
        <dbReference type="EMBL" id="KAJ8898378.1"/>
    </source>
</evidence>
<evidence type="ECO:0000313" key="3">
    <source>
        <dbReference type="Proteomes" id="UP001159363"/>
    </source>
</evidence>
<comment type="caution">
    <text evidence="2">The sequence shown here is derived from an EMBL/GenBank/DDBJ whole genome shotgun (WGS) entry which is preliminary data.</text>
</comment>
<organism evidence="2 3">
    <name type="scientific">Dryococelus australis</name>
    <dbReference type="NCBI Taxonomy" id="614101"/>
    <lineage>
        <taxon>Eukaryota</taxon>
        <taxon>Metazoa</taxon>
        <taxon>Ecdysozoa</taxon>
        <taxon>Arthropoda</taxon>
        <taxon>Hexapoda</taxon>
        <taxon>Insecta</taxon>
        <taxon>Pterygota</taxon>
        <taxon>Neoptera</taxon>
        <taxon>Polyneoptera</taxon>
        <taxon>Phasmatodea</taxon>
        <taxon>Verophasmatodea</taxon>
        <taxon>Anareolatae</taxon>
        <taxon>Phasmatidae</taxon>
        <taxon>Eurycanthinae</taxon>
        <taxon>Dryococelus</taxon>
    </lineage>
</organism>
<accession>A0ABQ9INY2</accession>
<proteinExistence type="predicted"/>
<reference evidence="2 3" key="1">
    <citation type="submission" date="2023-02" db="EMBL/GenBank/DDBJ databases">
        <title>LHISI_Scaffold_Assembly.</title>
        <authorList>
            <person name="Stuart O.P."/>
            <person name="Cleave R."/>
            <person name="Magrath M.J.L."/>
            <person name="Mikheyev A.S."/>
        </authorList>
    </citation>
    <scope>NUCLEOTIDE SEQUENCE [LARGE SCALE GENOMIC DNA]</scope>
    <source>
        <strain evidence="2">Daus_M_001</strain>
        <tissue evidence="2">Leg muscle</tissue>
    </source>
</reference>
<evidence type="ECO:0000256" key="1">
    <source>
        <dbReference type="SAM" id="MobiDB-lite"/>
    </source>
</evidence>
<dbReference type="Proteomes" id="UP001159363">
    <property type="component" value="Chromosome 1"/>
</dbReference>
<sequence>MCRARHSRWAVVRLAHGNNTVALKRATSGFRLCQLISWRPFVCMTFSEAWPQLAGLVAQRGVSRPCQLDNPVLVLLEVGIPAPLEHGGRLRSPVMNKFRSARDEFYVTRAGIQSACPLLNEVLRRASCTQRARARYKISKHYHIQAVHDKLDFNHERWFAPRRKCGRSECEMVCGRQRPPRQFYKPALSKAFYYLQGHAIAANISINVAKVLRNQHPSFSAQITRVTWMGRSFPGFTTPARLLPRRFGFNPRPGHSGFSHVGMVPDDTVGRRVFSGISRFPLPFHSGAAPITLIGYQDLDVKSRPNLFTRSLVGETGEPRENPPTSSMARRHDSNTCETGIEPGSPWRELISNMIIFPGRILKFTKYLCMTPDWLAVRCISPAGLNATCSLVAVNLTGVGRVDMSNFELLKVLGTGGRGEVGGQYLCSMGALAEIDAHRDVPHCEKGMDVLPRQPREKSEILCFIIGISEMVVKCNNHPLP</sequence>
<gene>
    <name evidence="2" type="ORF">PR048_003738</name>
</gene>
<dbReference type="EMBL" id="JARBHB010000001">
    <property type="protein sequence ID" value="KAJ8898378.1"/>
    <property type="molecule type" value="Genomic_DNA"/>
</dbReference>
<feature type="region of interest" description="Disordered" evidence="1">
    <location>
        <begin position="314"/>
        <end position="342"/>
    </location>
</feature>
<keyword evidence="3" id="KW-1185">Reference proteome</keyword>